<dbReference type="STRING" id="32040.SAMN04489710_10782"/>
<feature type="region of interest" description="Disordered" evidence="1">
    <location>
        <begin position="1"/>
        <end position="34"/>
    </location>
</feature>
<name>A0A1I1VQG8_9BURK</name>
<dbReference type="RefSeq" id="WP_092952686.1">
    <property type="nucleotide sequence ID" value="NZ_FOMQ01000007.1"/>
</dbReference>
<dbReference type="OrthoDB" id="9032021at2"/>
<feature type="compositionally biased region" description="Low complexity" evidence="1">
    <location>
        <begin position="22"/>
        <end position="32"/>
    </location>
</feature>
<gene>
    <name evidence="2" type="ORF">SAMN04489710_10782</name>
</gene>
<proteinExistence type="predicted"/>
<accession>A0A1I1VQG8</accession>
<dbReference type="Proteomes" id="UP000199517">
    <property type="component" value="Unassembled WGS sequence"/>
</dbReference>
<organism evidence="2 3">
    <name type="scientific">Paracidovorax konjaci</name>
    <dbReference type="NCBI Taxonomy" id="32040"/>
    <lineage>
        <taxon>Bacteria</taxon>
        <taxon>Pseudomonadati</taxon>
        <taxon>Pseudomonadota</taxon>
        <taxon>Betaproteobacteria</taxon>
        <taxon>Burkholderiales</taxon>
        <taxon>Comamonadaceae</taxon>
        <taxon>Paracidovorax</taxon>
    </lineage>
</organism>
<dbReference type="AlphaFoldDB" id="A0A1I1VQG8"/>
<sequence length="798" mass="87778">MPPANSLGTPDSPDTPRPLPAPTTDAGTAPPALQGPLLDAYLDEAEAIAADGDAGTDDGTGADLTRQQTLAAMLGRQPLHPDALDALHRIHALWLDAGRPDEALAALDRHGETLVQDLPAAERHDARVDLVFARVQSQQARQGDTPDIAHAEAGPALAQALAAAERLLSEPPLADQSDRAWEHLAAQAGRSRDFPLARRCAAARLALQQATPGRAAFRAWDSAVAALRTGTVHAAEGDAALARQAAQQAMDHLRLAEAGQDVDHEDWLNLGPGLIALDPEGIATVAQQVERLLPADTPRPRRRDVAVRLARLQARALHARGRLEEALSQARQGRFGLTRDQDDGFTCHVLDWLIEAGRDADAARLAFECTDNQRPRSAQYACRLALERQAAAQTGQAGDAAPSVYWTLALAAAALHEEMHWVAAPQPVDAFFDAQLALARASAPTHPAIGALQAQWWHAQGAESARVLPLLEAAAREPALAHPGVLQALWLHRVRAHGIEAALQQPFAGAPAAGWCYHMGTWIDHHLHDEAGAPEGWPERAVSDLAARYYELALTHFEAFFATGEGWFRDADLHVYAMLCNNLAIYRRWALQQYDRAVELHHKGLAASPFAEHHHGLMQCYEQSDRKAEFVAAADTLWHFAAEHGYGRHDPTEYFDDVGSALYDLDRDNEIAIWLQRLDEWWNGLDDEDRGEHRTGFLATQLLLLRYMAWTQPADALARIEPMMDTLRAAEGPRMRRLAGAVFEYARDHARAMALYRESLQAVRPGEESDAREAGYTRERMAQCRKAMRAARPWWKFW</sequence>
<protein>
    <submittedName>
        <fullName evidence="2">Uncharacterized protein</fullName>
    </submittedName>
</protein>
<reference evidence="3" key="1">
    <citation type="submission" date="2016-10" db="EMBL/GenBank/DDBJ databases">
        <authorList>
            <person name="Varghese N."/>
            <person name="Submissions S."/>
        </authorList>
    </citation>
    <scope>NUCLEOTIDE SEQUENCE [LARGE SCALE GENOMIC DNA]</scope>
    <source>
        <strain evidence="3">DSM 7481</strain>
    </source>
</reference>
<dbReference type="EMBL" id="FOMQ01000007">
    <property type="protein sequence ID" value="SFD85246.1"/>
    <property type="molecule type" value="Genomic_DNA"/>
</dbReference>
<evidence type="ECO:0000256" key="1">
    <source>
        <dbReference type="SAM" id="MobiDB-lite"/>
    </source>
</evidence>
<evidence type="ECO:0000313" key="2">
    <source>
        <dbReference type="EMBL" id="SFD85246.1"/>
    </source>
</evidence>
<keyword evidence="3" id="KW-1185">Reference proteome</keyword>
<evidence type="ECO:0000313" key="3">
    <source>
        <dbReference type="Proteomes" id="UP000199517"/>
    </source>
</evidence>